<name>A0A378WX65_9NOCA</name>
<dbReference type="Gene3D" id="3.30.300.30">
    <property type="match status" value="1"/>
</dbReference>
<dbReference type="GO" id="GO:0006631">
    <property type="term" value="P:fatty acid metabolic process"/>
    <property type="evidence" value="ECO:0007669"/>
    <property type="project" value="TreeGrafter"/>
</dbReference>
<dbReference type="GO" id="GO:0031956">
    <property type="term" value="F:medium-chain fatty acid-CoA ligase activity"/>
    <property type="evidence" value="ECO:0007669"/>
    <property type="project" value="TreeGrafter"/>
</dbReference>
<dbReference type="InterPro" id="IPR020845">
    <property type="entry name" value="AMP-binding_CS"/>
</dbReference>
<dbReference type="PANTHER" id="PTHR43201">
    <property type="entry name" value="ACYL-COA SYNTHETASE"/>
    <property type="match status" value="1"/>
</dbReference>
<gene>
    <name evidence="5" type="primary">fadK_4</name>
    <name evidence="5" type="ORF">NCTC13184_03526</name>
</gene>
<dbReference type="Gene3D" id="3.40.50.12780">
    <property type="entry name" value="N-terminal domain of ligase-like"/>
    <property type="match status" value="1"/>
</dbReference>
<dbReference type="InterPro" id="IPR000873">
    <property type="entry name" value="AMP-dep_synth/lig_dom"/>
</dbReference>
<comment type="similarity">
    <text evidence="1">Belongs to the ATP-dependent AMP-binding enzyme family.</text>
</comment>
<dbReference type="InterPro" id="IPR042099">
    <property type="entry name" value="ANL_N_sf"/>
</dbReference>
<dbReference type="AlphaFoldDB" id="A0A378WX65"/>
<evidence type="ECO:0000259" key="3">
    <source>
        <dbReference type="Pfam" id="PF00501"/>
    </source>
</evidence>
<sequence length="545" mass="59152">MTPRTLLTRSLWPATPAPLIDHAVGDELRGAAATAGDRTALIFVSANAPARCWTYAELLRDAESGAHWLLDRFEAGDHLTVWSPNTPEWIVLQYAAALAGLILVTANPALQDNELEYVLRQSQSTGVAYAATFRGTDMRARVASVAPAVPQVREHIPLDGWLDRIATPRQSGASLPAVDPDGPMQLQYTSGTTGFPKGAQLSHCAMLTNAAYVHERAGSPTGTVWVSAMPLFHTAGCGLVGLGVLTRRGTHVLCEAFEPALVLGALQEYEADRYLGVPAMLRALLAHPTFDTYDFTPLRVVLSGGDSVPREVIAECERRFGAEFSTVYGQTELAPIITQTDPNDHLDEKYTTAGMPLWNVEVSIQDVITREIAPLGEVGEICARGYQAMLGYFDMPEQTRSALDADGWVHTGDLGTLDRHGYLRVTGRMKDMIIRGGENIYPREIEAVLHDHPGIDTAAVIGLPDERWGESVAAVIVPSEPGLPLNPADLQDYVRAHLAPHKAPKTWFIAAQLPSNAMGKLQKFKLRDQIASGELVALPAPDDRR</sequence>
<dbReference type="InterPro" id="IPR025110">
    <property type="entry name" value="AMP-bd_C"/>
</dbReference>
<dbReference type="Pfam" id="PF13193">
    <property type="entry name" value="AMP-binding_C"/>
    <property type="match status" value="1"/>
</dbReference>
<keyword evidence="2 5" id="KW-0436">Ligase</keyword>
<dbReference type="EC" id="6.2.1.-" evidence="5"/>
<dbReference type="Pfam" id="PF00501">
    <property type="entry name" value="AMP-binding"/>
    <property type="match status" value="1"/>
</dbReference>
<feature type="domain" description="AMP-dependent synthetase/ligase" evidence="3">
    <location>
        <begin position="31"/>
        <end position="393"/>
    </location>
</feature>
<evidence type="ECO:0000259" key="4">
    <source>
        <dbReference type="Pfam" id="PF13193"/>
    </source>
</evidence>
<dbReference type="PROSITE" id="PS00455">
    <property type="entry name" value="AMP_BINDING"/>
    <property type="match status" value="1"/>
</dbReference>
<evidence type="ECO:0000313" key="5">
    <source>
        <dbReference type="EMBL" id="SUA45004.1"/>
    </source>
</evidence>
<protein>
    <submittedName>
        <fullName evidence="5">Short-chain-fatty-acid--CoA ligase</fullName>
        <ecNumber evidence="5">6.2.1.-</ecNumber>
    </submittedName>
</protein>
<dbReference type="InterPro" id="IPR045851">
    <property type="entry name" value="AMP-bd_C_sf"/>
</dbReference>
<dbReference type="EMBL" id="UGRU01000001">
    <property type="protein sequence ID" value="SUA45004.1"/>
    <property type="molecule type" value="Genomic_DNA"/>
</dbReference>
<dbReference type="SUPFAM" id="SSF56801">
    <property type="entry name" value="Acetyl-CoA synthetase-like"/>
    <property type="match status" value="1"/>
</dbReference>
<evidence type="ECO:0000313" key="6">
    <source>
        <dbReference type="Proteomes" id="UP000255082"/>
    </source>
</evidence>
<evidence type="ECO:0000256" key="1">
    <source>
        <dbReference type="ARBA" id="ARBA00006432"/>
    </source>
</evidence>
<dbReference type="FunFam" id="3.30.300.30:FF:000008">
    <property type="entry name" value="2,3-dihydroxybenzoate-AMP ligase"/>
    <property type="match status" value="1"/>
</dbReference>
<dbReference type="OrthoDB" id="9803968at2"/>
<accession>A0A378WX65</accession>
<dbReference type="RefSeq" id="WP_062964211.1">
    <property type="nucleotide sequence ID" value="NZ_JAJFOE010000001.1"/>
</dbReference>
<proteinExistence type="inferred from homology"/>
<evidence type="ECO:0000256" key="2">
    <source>
        <dbReference type="ARBA" id="ARBA00022598"/>
    </source>
</evidence>
<feature type="domain" description="AMP-binding enzyme C-terminal" evidence="4">
    <location>
        <begin position="444"/>
        <end position="520"/>
    </location>
</feature>
<reference evidence="5 6" key="1">
    <citation type="submission" date="2018-06" db="EMBL/GenBank/DDBJ databases">
        <authorList>
            <consortium name="Pathogen Informatics"/>
            <person name="Doyle S."/>
        </authorList>
    </citation>
    <scope>NUCLEOTIDE SEQUENCE [LARGE SCALE GENOMIC DNA]</scope>
    <source>
        <strain evidence="5 6">NCTC13184</strain>
    </source>
</reference>
<dbReference type="PANTHER" id="PTHR43201:SF5">
    <property type="entry name" value="MEDIUM-CHAIN ACYL-COA LIGASE ACSF2, MITOCHONDRIAL"/>
    <property type="match status" value="1"/>
</dbReference>
<organism evidence="5 6">
    <name type="scientific">Nocardia africana</name>
    <dbReference type="NCBI Taxonomy" id="134964"/>
    <lineage>
        <taxon>Bacteria</taxon>
        <taxon>Bacillati</taxon>
        <taxon>Actinomycetota</taxon>
        <taxon>Actinomycetes</taxon>
        <taxon>Mycobacteriales</taxon>
        <taxon>Nocardiaceae</taxon>
        <taxon>Nocardia</taxon>
    </lineage>
</organism>
<dbReference type="Proteomes" id="UP000255082">
    <property type="component" value="Unassembled WGS sequence"/>
</dbReference>